<evidence type="ECO:0000313" key="2">
    <source>
        <dbReference type="Proteomes" id="UP001430149"/>
    </source>
</evidence>
<keyword evidence="2" id="KW-1185">Reference proteome</keyword>
<dbReference type="Proteomes" id="UP001430149">
    <property type="component" value="Unassembled WGS sequence"/>
</dbReference>
<evidence type="ECO:0000313" key="1">
    <source>
        <dbReference type="EMBL" id="MBM7126786.1"/>
    </source>
</evidence>
<organism evidence="1 2">
    <name type="scientific">Dyella flava</name>
    <dbReference type="NCBI Taxonomy" id="1920170"/>
    <lineage>
        <taxon>Bacteria</taxon>
        <taxon>Pseudomonadati</taxon>
        <taxon>Pseudomonadota</taxon>
        <taxon>Gammaproteobacteria</taxon>
        <taxon>Lysobacterales</taxon>
        <taxon>Rhodanobacteraceae</taxon>
        <taxon>Dyella</taxon>
    </lineage>
</organism>
<sequence length="102" mass="10869">MNSMEAPALISMGLYDGVSSPTYDQAVVSVGQADGLLKALDQKIDNFNQEIHRSMLDIPNGSPTAAFDFLSSVLGRKDLVGLVTASVGGVINSYNRLSQMFT</sequence>
<protein>
    <submittedName>
        <fullName evidence="1">Uncharacterized protein</fullName>
    </submittedName>
</protein>
<gene>
    <name evidence="1" type="ORF">ISP19_15515</name>
</gene>
<proteinExistence type="predicted"/>
<accession>A0ABS2K6E6</accession>
<comment type="caution">
    <text evidence="1">The sequence shown here is derived from an EMBL/GenBank/DDBJ whole genome shotgun (WGS) entry which is preliminary data.</text>
</comment>
<name>A0ABS2K6E6_9GAMM</name>
<dbReference type="RefSeq" id="WP_204683308.1">
    <property type="nucleotide sequence ID" value="NZ_BSNR01000004.1"/>
</dbReference>
<reference evidence="1" key="1">
    <citation type="submission" date="2020-10" db="EMBL/GenBank/DDBJ databases">
        <title>Phylogeny of dyella-like bacteria.</title>
        <authorList>
            <person name="Fu J."/>
        </authorList>
    </citation>
    <scope>NUCLEOTIDE SEQUENCE</scope>
    <source>
        <strain evidence="1">DHOC52</strain>
    </source>
</reference>
<dbReference type="EMBL" id="JADIKE010000037">
    <property type="protein sequence ID" value="MBM7126786.1"/>
    <property type="molecule type" value="Genomic_DNA"/>
</dbReference>